<dbReference type="Gene3D" id="3.90.550.10">
    <property type="entry name" value="Spore Coat Polysaccharide Biosynthesis Protein SpsA, Chain A"/>
    <property type="match status" value="1"/>
</dbReference>
<protein>
    <recommendedName>
        <fullName evidence="3">MobA-like NTP transferase domain-containing protein</fullName>
    </recommendedName>
</protein>
<comment type="caution">
    <text evidence="2">The sequence shown here is derived from an EMBL/GenBank/DDBJ whole genome shotgun (WGS) entry which is preliminary data.</text>
</comment>
<feature type="region of interest" description="Disordered" evidence="1">
    <location>
        <begin position="198"/>
        <end position="236"/>
    </location>
</feature>
<name>A0A0F9LP73_9ZZZZ</name>
<dbReference type="InterPro" id="IPR029044">
    <property type="entry name" value="Nucleotide-diphossugar_trans"/>
</dbReference>
<dbReference type="EMBL" id="LAZR01012005">
    <property type="protein sequence ID" value="KKM47808.1"/>
    <property type="molecule type" value="Genomic_DNA"/>
</dbReference>
<accession>A0A0F9LP73</accession>
<gene>
    <name evidence="2" type="ORF">LCGC14_1558200</name>
</gene>
<organism evidence="2">
    <name type="scientific">marine sediment metagenome</name>
    <dbReference type="NCBI Taxonomy" id="412755"/>
    <lineage>
        <taxon>unclassified sequences</taxon>
        <taxon>metagenomes</taxon>
        <taxon>ecological metagenomes</taxon>
    </lineage>
</organism>
<evidence type="ECO:0000313" key="2">
    <source>
        <dbReference type="EMBL" id="KKM47808.1"/>
    </source>
</evidence>
<reference evidence="2" key="1">
    <citation type="journal article" date="2015" name="Nature">
        <title>Complex archaea that bridge the gap between prokaryotes and eukaryotes.</title>
        <authorList>
            <person name="Spang A."/>
            <person name="Saw J.H."/>
            <person name="Jorgensen S.L."/>
            <person name="Zaremba-Niedzwiedzka K."/>
            <person name="Martijn J."/>
            <person name="Lind A.E."/>
            <person name="van Eijk R."/>
            <person name="Schleper C."/>
            <person name="Guy L."/>
            <person name="Ettema T.J."/>
        </authorList>
    </citation>
    <scope>NUCLEOTIDE SEQUENCE</scope>
</reference>
<dbReference type="SUPFAM" id="SSF53448">
    <property type="entry name" value="Nucleotide-diphospho-sugar transferases"/>
    <property type="match status" value="1"/>
</dbReference>
<dbReference type="AlphaFoldDB" id="A0A0F9LP73"/>
<evidence type="ECO:0000256" key="1">
    <source>
        <dbReference type="SAM" id="MobiDB-lite"/>
    </source>
</evidence>
<proteinExistence type="predicted"/>
<evidence type="ECO:0008006" key="3">
    <source>
        <dbReference type="Google" id="ProtNLM"/>
    </source>
</evidence>
<sequence length="236" mass="26348">MIPPLAIIQARLGSTRLKNKMLLEVGGRSLIRRAWDASVEAFGEANVVFAVPSNEKGAALLMVAIKLIPHVNVFQWDGLEDDVIGRFWHCAHRYRWHPDSVIVRVTPDDPFKDSRMMLRVANGERLPVEQGAEAFTLAMLDQAYYKITEEREHLGMIFFPTRPPPPPPGVWSIDTAEDLAKANLQWTKETLRSATAYRRAADDAASGPPYGRGTGDLSDPQMGELHDTYTDPLEGL</sequence>
<dbReference type="InterPro" id="IPR003329">
    <property type="entry name" value="Cytidylyl_trans"/>
</dbReference>
<dbReference type="Pfam" id="PF02348">
    <property type="entry name" value="CTP_transf_3"/>
    <property type="match status" value="1"/>
</dbReference>